<keyword evidence="1" id="KW-0812">Transmembrane</keyword>
<name>A0A1W2GMA9_REIFA</name>
<keyword evidence="3" id="KW-1185">Reference proteome</keyword>
<dbReference type="STRING" id="692418.SAMN04488029_3467"/>
<dbReference type="EMBL" id="FWYF01000004">
    <property type="protein sequence ID" value="SMD37810.1"/>
    <property type="molecule type" value="Genomic_DNA"/>
</dbReference>
<sequence>MTLIIILLIIAAGLQVGIFLYSRNLKKKWKKEDVLLKYDIKSRSELFATLNRQDIPEEDVIKLNDIYSGQED</sequence>
<dbReference type="AlphaFoldDB" id="A0A1W2GMA9"/>
<proteinExistence type="predicted"/>
<feature type="transmembrane region" description="Helical" evidence="1">
    <location>
        <begin position="6"/>
        <end position="22"/>
    </location>
</feature>
<reference evidence="2 3" key="1">
    <citation type="submission" date="2017-04" db="EMBL/GenBank/DDBJ databases">
        <authorList>
            <person name="Afonso C.L."/>
            <person name="Miller P.J."/>
            <person name="Scott M.A."/>
            <person name="Spackman E."/>
            <person name="Goraichik I."/>
            <person name="Dimitrov K.M."/>
            <person name="Suarez D.L."/>
            <person name="Swayne D.E."/>
        </authorList>
    </citation>
    <scope>NUCLEOTIDE SEQUENCE [LARGE SCALE GENOMIC DNA]</scope>
    <source>
        <strain evidence="2 3">DSM 26133</strain>
    </source>
</reference>
<gene>
    <name evidence="2" type="ORF">SAMN04488029_3467</name>
</gene>
<organism evidence="2 3">
    <name type="scientific">Reichenbachiella faecimaris</name>
    <dbReference type="NCBI Taxonomy" id="692418"/>
    <lineage>
        <taxon>Bacteria</taxon>
        <taxon>Pseudomonadati</taxon>
        <taxon>Bacteroidota</taxon>
        <taxon>Cytophagia</taxon>
        <taxon>Cytophagales</taxon>
        <taxon>Reichenbachiellaceae</taxon>
        <taxon>Reichenbachiella</taxon>
    </lineage>
</organism>
<accession>A0A1W2GMA9</accession>
<dbReference type="RefSeq" id="WP_084374110.1">
    <property type="nucleotide sequence ID" value="NZ_FWYF01000004.1"/>
</dbReference>
<evidence type="ECO:0000313" key="3">
    <source>
        <dbReference type="Proteomes" id="UP000192472"/>
    </source>
</evidence>
<protein>
    <submittedName>
        <fullName evidence="2">Uncharacterized protein</fullName>
    </submittedName>
</protein>
<keyword evidence="1" id="KW-0472">Membrane</keyword>
<dbReference type="Proteomes" id="UP000192472">
    <property type="component" value="Unassembled WGS sequence"/>
</dbReference>
<evidence type="ECO:0000313" key="2">
    <source>
        <dbReference type="EMBL" id="SMD37810.1"/>
    </source>
</evidence>
<keyword evidence="1" id="KW-1133">Transmembrane helix</keyword>
<evidence type="ECO:0000256" key="1">
    <source>
        <dbReference type="SAM" id="Phobius"/>
    </source>
</evidence>